<name>A0A9X2P7Q6_9BACT</name>
<evidence type="ECO:0000313" key="4">
    <source>
        <dbReference type="EMBL" id="MCR9014684.1"/>
    </source>
</evidence>
<dbReference type="GO" id="GO:0016020">
    <property type="term" value="C:membrane"/>
    <property type="evidence" value="ECO:0007669"/>
    <property type="project" value="TreeGrafter"/>
</dbReference>
<dbReference type="Proteomes" id="UP001142175">
    <property type="component" value="Unassembled WGS sequence"/>
</dbReference>
<proteinExistence type="inferred from homology"/>
<dbReference type="NCBIfam" id="NF004825">
    <property type="entry name" value="PRK06181.1"/>
    <property type="match status" value="1"/>
</dbReference>
<gene>
    <name evidence="4" type="ORF">NU887_06515</name>
</gene>
<dbReference type="PROSITE" id="PS00061">
    <property type="entry name" value="ADH_SHORT"/>
    <property type="match status" value="1"/>
</dbReference>
<comment type="caution">
    <text evidence="4">The sequence shown here is derived from an EMBL/GenBank/DDBJ whole genome shotgun (WGS) entry which is preliminary data.</text>
</comment>
<dbReference type="InterPro" id="IPR020904">
    <property type="entry name" value="Sc_DH/Rdtase_CS"/>
</dbReference>
<dbReference type="Pfam" id="PF00106">
    <property type="entry name" value="adh_short"/>
    <property type="match status" value="1"/>
</dbReference>
<dbReference type="PANTHER" id="PTHR44196">
    <property type="entry name" value="DEHYDROGENASE/REDUCTASE SDR FAMILY MEMBER 7B"/>
    <property type="match status" value="1"/>
</dbReference>
<dbReference type="PRINTS" id="PR00080">
    <property type="entry name" value="SDRFAMILY"/>
</dbReference>
<evidence type="ECO:0000256" key="1">
    <source>
        <dbReference type="ARBA" id="ARBA00006484"/>
    </source>
</evidence>
<evidence type="ECO:0000256" key="3">
    <source>
        <dbReference type="RuleBase" id="RU000363"/>
    </source>
</evidence>
<accession>A0A9X2P7Q6</accession>
<dbReference type="SUPFAM" id="SSF51735">
    <property type="entry name" value="NAD(P)-binding Rossmann-fold domains"/>
    <property type="match status" value="1"/>
</dbReference>
<keyword evidence="2" id="KW-0560">Oxidoreductase</keyword>
<protein>
    <submittedName>
        <fullName evidence="4">SDR family oxidoreductase</fullName>
    </submittedName>
</protein>
<dbReference type="InterPro" id="IPR036291">
    <property type="entry name" value="NAD(P)-bd_dom_sf"/>
</dbReference>
<evidence type="ECO:0000256" key="2">
    <source>
        <dbReference type="ARBA" id="ARBA00023002"/>
    </source>
</evidence>
<dbReference type="PANTHER" id="PTHR44196:SF1">
    <property type="entry name" value="DEHYDROGENASE_REDUCTASE SDR FAMILY MEMBER 7B"/>
    <property type="match status" value="1"/>
</dbReference>
<dbReference type="Gene3D" id="3.40.50.720">
    <property type="entry name" value="NAD(P)-binding Rossmann-like Domain"/>
    <property type="match status" value="1"/>
</dbReference>
<reference evidence="4" key="1">
    <citation type="submission" date="2022-08" db="EMBL/GenBank/DDBJ databases">
        <authorList>
            <person name="Zhang D."/>
        </authorList>
    </citation>
    <scope>NUCLEOTIDE SEQUENCE</scope>
    <source>
        <strain evidence="4">XJ19-11</strain>
    </source>
</reference>
<dbReference type="AlphaFoldDB" id="A0A9X2P7Q6"/>
<evidence type="ECO:0000313" key="5">
    <source>
        <dbReference type="Proteomes" id="UP001142175"/>
    </source>
</evidence>
<comment type="similarity">
    <text evidence="1 3">Belongs to the short-chain dehydrogenases/reductases (SDR) family.</text>
</comment>
<dbReference type="RefSeq" id="WP_258422565.1">
    <property type="nucleotide sequence ID" value="NZ_JANSUY010000003.1"/>
</dbReference>
<dbReference type="InterPro" id="IPR002347">
    <property type="entry name" value="SDR_fam"/>
</dbReference>
<dbReference type="EMBL" id="JANSUY010000003">
    <property type="protein sequence ID" value="MCR9014684.1"/>
    <property type="molecule type" value="Genomic_DNA"/>
</dbReference>
<keyword evidence="5" id="KW-1185">Reference proteome</keyword>
<sequence>MNQEVIWNTGATSGIGEALFNQNSKTDCKLIISGRNIGKLESLKNGVFKPENVHVLPLDLTDTPSFSHKVSEAINAFGKVDVLINNGGVSQRSLVNDTQLEEDRKIMEVNFFGTIGLSKALLPHFIENKKGHFAVVSSLVGKFGSPYRSSYAASKHALHGFFDTLRAEHHKDKIALTMVYPGFIRTNVSINALTGDGTPLQQMDDAQNKGMNPEVCARKIVAAISNKKEEINIGGKEIYAVTLKRFFPLIFSKFIKKAKVR</sequence>
<dbReference type="GO" id="GO:0016491">
    <property type="term" value="F:oxidoreductase activity"/>
    <property type="evidence" value="ECO:0007669"/>
    <property type="project" value="UniProtKB-KW"/>
</dbReference>
<dbReference type="PRINTS" id="PR00081">
    <property type="entry name" value="GDHRDH"/>
</dbReference>
<organism evidence="4 5">
    <name type="scientific">Aquiflexum gelatinilyticum</name>
    <dbReference type="NCBI Taxonomy" id="2961943"/>
    <lineage>
        <taxon>Bacteria</taxon>
        <taxon>Pseudomonadati</taxon>
        <taxon>Bacteroidota</taxon>
        <taxon>Cytophagia</taxon>
        <taxon>Cytophagales</taxon>
        <taxon>Cyclobacteriaceae</taxon>
        <taxon>Aquiflexum</taxon>
    </lineage>
</organism>